<feature type="region of interest" description="Disordered" evidence="9">
    <location>
        <begin position="129"/>
        <end position="163"/>
    </location>
</feature>
<feature type="compositionally biased region" description="Polar residues" evidence="9">
    <location>
        <begin position="1589"/>
        <end position="1599"/>
    </location>
</feature>
<name>A0AAJ7PGN4_LATCA</name>
<keyword evidence="4 8" id="KW-0067">ATP-binding</keyword>
<evidence type="ECO:0000256" key="1">
    <source>
        <dbReference type="ARBA" id="ARBA00004245"/>
    </source>
</evidence>
<feature type="compositionally biased region" description="Polar residues" evidence="9">
    <location>
        <begin position="1343"/>
        <end position="1355"/>
    </location>
</feature>
<sequence>MERLNRHVCHSQGRWSEVKEKEGKKEGKEMTLCLNECLRAVGLQHHYARFKSMGVHRAAHLSALTMEDYPILGIRTMEDRSRLFHLVQMVKTLDLENLGYEVGDDFDDYGADGGDEGYAVVDSSFAHDGYKDPDEDVHNDEDEKGGAVNKQNEATFSRPSSVRRRLDFSRETADHQQRLLSYPISSVHARVNHFTSDGPIQGRGSATPLHFDLDSGSAVVCGCKGNNNHRTDAHGCPSNRHTGGDTKPDIIGGFTLYDCDPRLSPKCVSFQKQKPRPVTVASKKFNNKPVGHKDKRRISKKEKLYTETGSNGASGFMAKPTPVYESKKTAGYNYGLPRSSPRALNKKQEGEQRISVCVRKRPLTCAESRRGEADVVTTPGGECVIVHESKEAVDLTQYILQHRFYFDKVFGEESSNEEVYQRTAYPLVQHILNGGKATCFAYGQTGAGKTHTMLGSCPGRPGLYALAVRDIFAHLSTSNMQPPLLVYVSFFEIYCGQLYDLLDHRKRLFAREDGQRVVHIAGLRDVRVDSVSSLLEVISKGTEERTQGMSGVNPLSSRSHALLQIQLRGPNQQVAGRMWFVDLAGSERASDTKEPDRQSRMEGAEINQSLLALKECIRSLDQEQLHTPFRQSKLTQVLKDSFVGDSMTCMIANISPGYSATEHTLNTLRYADRVKELRGQGGLRGGRRGKIIPSPKHNLSNSNSSSNGSSAGNRGKSPTKKQKLERRREAFGPTTPNKRSTKGEAVLCSTPKNSRWGVETSARGRKRIGLEHISPVGGWLGVGDKRHEEAKSESEREGREGRRRENERYGRTNSHSVSDQHARAGLVLGQPTDEHLHLWEVQKSLTQMESEILHRDKENQQSKGGREEERGWVHQRRQVESSRATSSEVERLMERDLQRADERDEERQKHLRWYHQQLQQFMPSSASSSVSLFSPSTCPSLSSSNQASLSSFLSPSSYSSHLSASVLMYHGLEEVLDAYRAGVEVRANRGQLLFPSGESGLQTETSPSCNYNNDGNALGDSGGAGENWRASWEGAEARFGQDRGEREKRRSVEAKGEARVSREDKRLAGMEGGERRWAWVATTETEQADRVTAAMPTDAASQVSCNCHSEDRQQVGEEGLDPSDVPAMWSTEEEGGADSYSLESAQSNSDSSSLFNRPPFESPHQRAPAERPLSPACEHSNTLLIQNKVSDLSLESKHARCTSNIPPLPLQNTRFSNAQSSTLPLSTSITQTRYKMLLDKLPENSAYTETCDYPETKARMSVLPHDETHADSSCIMDPLSISLLQVDQQVATASFLQGEQNNASLCVLEKKRGEEMAGKAVEDKDIEFRLSLLELPRAKTHCPPTSGTMTANTHTEQGKGKCCTTREHCGTGRTKPSMPEVMLGSLHDLENSQKPQTMPVFGNKASASQFKTSTYASMQTSVMQSSSPFVLHSKKTDSPSSRNLIPNDATQMATESAHTIDHKPASSISTPHLESVFGHCHTVHTNQSSDSDNSLQSNSQENTSNLQIKPIIHLSTLEDLDHAQWCVVQAHWEQLEEMEALYHKEGTLLCQQPDMAFGEYVHKLEEIMERKAQCVRSMRAQLQPYLKPSHSNQPNNQGKDNNKPII</sequence>
<dbReference type="PROSITE" id="PS00411">
    <property type="entry name" value="KINESIN_MOTOR_1"/>
    <property type="match status" value="1"/>
</dbReference>
<dbReference type="CDD" id="cd01367">
    <property type="entry name" value="KISc_KIF2_like"/>
    <property type="match status" value="1"/>
</dbReference>
<evidence type="ECO:0000313" key="11">
    <source>
        <dbReference type="Proteomes" id="UP000694890"/>
    </source>
</evidence>
<feature type="compositionally biased region" description="Basic and acidic residues" evidence="9">
    <location>
        <begin position="854"/>
        <end position="880"/>
    </location>
</feature>
<feature type="region of interest" description="Disordered" evidence="9">
    <location>
        <begin position="779"/>
        <end position="819"/>
    </location>
</feature>
<feature type="region of interest" description="Disordered" evidence="9">
    <location>
        <begin position="1425"/>
        <end position="1444"/>
    </location>
</feature>
<keyword evidence="6" id="KW-0206">Cytoskeleton</keyword>
<dbReference type="Proteomes" id="UP000694890">
    <property type="component" value="Linkage group LG13"/>
</dbReference>
<keyword evidence="6" id="KW-0963">Cytoplasm</keyword>
<keyword evidence="2" id="KW-0493">Microtubule</keyword>
<evidence type="ECO:0000313" key="12">
    <source>
        <dbReference type="RefSeq" id="XP_018523896.1"/>
    </source>
</evidence>
<evidence type="ECO:0000256" key="2">
    <source>
        <dbReference type="ARBA" id="ARBA00022701"/>
    </source>
</evidence>
<feature type="compositionally biased region" description="Basic and acidic residues" evidence="9">
    <location>
        <begin position="783"/>
        <end position="810"/>
    </location>
</feature>
<feature type="domain" description="Kinesin motor" evidence="10">
    <location>
        <begin position="353"/>
        <end position="677"/>
    </location>
</feature>
<organism evidence="11 12">
    <name type="scientific">Lates calcarifer</name>
    <name type="common">Barramundi</name>
    <name type="synonym">Holocentrus calcarifer</name>
    <dbReference type="NCBI Taxonomy" id="8187"/>
    <lineage>
        <taxon>Eukaryota</taxon>
        <taxon>Metazoa</taxon>
        <taxon>Chordata</taxon>
        <taxon>Craniata</taxon>
        <taxon>Vertebrata</taxon>
        <taxon>Euteleostomi</taxon>
        <taxon>Actinopterygii</taxon>
        <taxon>Neopterygii</taxon>
        <taxon>Teleostei</taxon>
        <taxon>Neoteleostei</taxon>
        <taxon>Acanthomorphata</taxon>
        <taxon>Carangaria</taxon>
        <taxon>Carangaria incertae sedis</taxon>
        <taxon>Centropomidae</taxon>
        <taxon>Lates</taxon>
    </lineage>
</organism>
<dbReference type="SMART" id="SM00129">
    <property type="entry name" value="KISc"/>
    <property type="match status" value="1"/>
</dbReference>
<evidence type="ECO:0000256" key="7">
    <source>
        <dbReference type="ARBA" id="ARBA00061030"/>
    </source>
</evidence>
<dbReference type="Gene3D" id="3.40.850.10">
    <property type="entry name" value="Kinesin motor domain"/>
    <property type="match status" value="1"/>
</dbReference>
<feature type="compositionally biased region" description="Low complexity" evidence="9">
    <location>
        <begin position="1486"/>
        <end position="1500"/>
    </location>
</feature>
<accession>A0AAJ7PGN4</accession>
<dbReference type="GO" id="GO:0007018">
    <property type="term" value="P:microtubule-based movement"/>
    <property type="evidence" value="ECO:0007669"/>
    <property type="project" value="InterPro"/>
</dbReference>
<feature type="region of interest" description="Disordered" evidence="9">
    <location>
        <begin position="1341"/>
        <end position="1362"/>
    </location>
</feature>
<dbReference type="InterPro" id="IPR013761">
    <property type="entry name" value="SAM/pointed_sf"/>
</dbReference>
<dbReference type="Pfam" id="PF00225">
    <property type="entry name" value="Kinesin"/>
    <property type="match status" value="1"/>
</dbReference>
<dbReference type="PANTHER" id="PTHR47971">
    <property type="entry name" value="KINESIN-RELATED PROTEIN 6"/>
    <property type="match status" value="1"/>
</dbReference>
<comment type="subcellular location">
    <subcellularLocation>
        <location evidence="1">Cytoplasm</location>
        <location evidence="1">Cytoskeleton</location>
    </subcellularLocation>
</comment>
<dbReference type="SUPFAM" id="SSF47769">
    <property type="entry name" value="SAM/Pointed domain"/>
    <property type="match status" value="1"/>
</dbReference>
<feature type="compositionally biased region" description="Acidic residues" evidence="9">
    <location>
        <begin position="133"/>
        <end position="143"/>
    </location>
</feature>
<feature type="region of interest" description="Disordered" evidence="9">
    <location>
        <begin position="1483"/>
        <end position="1502"/>
    </location>
</feature>
<feature type="region of interest" description="Disordered" evidence="9">
    <location>
        <begin position="854"/>
        <end position="903"/>
    </location>
</feature>
<evidence type="ECO:0000256" key="3">
    <source>
        <dbReference type="ARBA" id="ARBA00022741"/>
    </source>
</evidence>
<feature type="binding site" evidence="8">
    <location>
        <begin position="443"/>
        <end position="450"/>
    </location>
    <ligand>
        <name>ATP</name>
        <dbReference type="ChEBI" id="CHEBI:30616"/>
    </ligand>
</feature>
<feature type="region of interest" description="Disordered" evidence="9">
    <location>
        <begin position="1585"/>
        <end position="1606"/>
    </location>
</feature>
<dbReference type="GO" id="GO:0007019">
    <property type="term" value="P:microtubule depolymerization"/>
    <property type="evidence" value="ECO:0007669"/>
    <property type="project" value="TreeGrafter"/>
</dbReference>
<comment type="similarity">
    <text evidence="7">Belongs to the TRAFAC class myosin-kinesin ATPase superfamily. Kinesin family. KIN-13 subfamily.</text>
</comment>
<dbReference type="InterPro" id="IPR027640">
    <property type="entry name" value="Kinesin-like_fam"/>
</dbReference>
<dbReference type="GeneID" id="108878082"/>
<dbReference type="FunFam" id="3.40.850.10:FF:000012">
    <property type="entry name" value="Kinesin-like protein"/>
    <property type="match status" value="1"/>
</dbReference>
<dbReference type="SUPFAM" id="SSF52540">
    <property type="entry name" value="P-loop containing nucleoside triphosphate hydrolases"/>
    <property type="match status" value="1"/>
</dbReference>
<dbReference type="InterPro" id="IPR001752">
    <property type="entry name" value="Kinesin_motor_dom"/>
</dbReference>
<dbReference type="GO" id="GO:0005874">
    <property type="term" value="C:microtubule"/>
    <property type="evidence" value="ECO:0007669"/>
    <property type="project" value="UniProtKB-KW"/>
</dbReference>
<proteinExistence type="inferred from homology"/>
<dbReference type="InterPro" id="IPR019821">
    <property type="entry name" value="Kinesin_motor_CS"/>
</dbReference>
<dbReference type="KEGG" id="lcf:108878082"/>
<dbReference type="RefSeq" id="XP_018523896.1">
    <property type="nucleotide sequence ID" value="XM_018668380.2"/>
</dbReference>
<dbReference type="GO" id="GO:0008017">
    <property type="term" value="F:microtubule binding"/>
    <property type="evidence" value="ECO:0007669"/>
    <property type="project" value="InterPro"/>
</dbReference>
<evidence type="ECO:0000259" key="10">
    <source>
        <dbReference type="PROSITE" id="PS50067"/>
    </source>
</evidence>
<feature type="region of interest" description="Disordered" evidence="9">
    <location>
        <begin position="1102"/>
        <end position="1175"/>
    </location>
</feature>
<feature type="compositionally biased region" description="Polar residues" evidence="9">
    <location>
        <begin position="1141"/>
        <end position="1155"/>
    </location>
</feature>
<feature type="region of interest" description="Disordered" evidence="9">
    <location>
        <begin position="679"/>
        <end position="749"/>
    </location>
</feature>
<feature type="compositionally biased region" description="Basic and acidic residues" evidence="9">
    <location>
        <begin position="888"/>
        <end position="903"/>
    </location>
</feature>
<dbReference type="PROSITE" id="PS50067">
    <property type="entry name" value="KINESIN_MOTOR_2"/>
    <property type="match status" value="1"/>
</dbReference>
<dbReference type="InterPro" id="IPR027417">
    <property type="entry name" value="P-loop_NTPase"/>
</dbReference>
<evidence type="ECO:0000256" key="8">
    <source>
        <dbReference type="PROSITE-ProRule" id="PRU00283"/>
    </source>
</evidence>
<feature type="region of interest" description="Disordered" evidence="9">
    <location>
        <begin position="1037"/>
        <end position="1066"/>
    </location>
</feature>
<dbReference type="InterPro" id="IPR036961">
    <property type="entry name" value="Kinesin_motor_dom_sf"/>
</dbReference>
<feature type="compositionally biased region" description="Low complexity" evidence="9">
    <location>
        <begin position="698"/>
        <end position="716"/>
    </location>
</feature>
<evidence type="ECO:0000256" key="5">
    <source>
        <dbReference type="ARBA" id="ARBA00023175"/>
    </source>
</evidence>
<evidence type="ECO:0000256" key="6">
    <source>
        <dbReference type="ARBA" id="ARBA00023212"/>
    </source>
</evidence>
<evidence type="ECO:0000256" key="9">
    <source>
        <dbReference type="SAM" id="MobiDB-lite"/>
    </source>
</evidence>
<protein>
    <submittedName>
        <fullName evidence="12">Uncharacterized protein LOC108878082 isoform X1</fullName>
    </submittedName>
</protein>
<gene>
    <name evidence="12" type="primary">LOC108878082</name>
</gene>
<keyword evidence="5 8" id="KW-0505">Motor protein</keyword>
<dbReference type="GO" id="GO:0003777">
    <property type="term" value="F:microtubule motor activity"/>
    <property type="evidence" value="ECO:0007669"/>
    <property type="project" value="InterPro"/>
</dbReference>
<feature type="compositionally biased region" description="Polar residues" evidence="9">
    <location>
        <begin position="149"/>
        <end position="160"/>
    </location>
</feature>
<reference evidence="12" key="1">
    <citation type="submission" date="2025-08" db="UniProtKB">
        <authorList>
            <consortium name="RefSeq"/>
        </authorList>
    </citation>
    <scope>IDENTIFICATION</scope>
    <source>
        <tissue evidence="12">Brain</tissue>
    </source>
</reference>
<dbReference type="PANTHER" id="PTHR47971:SF20">
    <property type="entry name" value="KINESIN-LIKE PROTEIN KIF24"/>
    <property type="match status" value="1"/>
</dbReference>
<keyword evidence="3 8" id="KW-0547">Nucleotide-binding</keyword>
<dbReference type="PRINTS" id="PR00380">
    <property type="entry name" value="KINESINHEAVY"/>
</dbReference>
<dbReference type="GO" id="GO:0005524">
    <property type="term" value="F:ATP binding"/>
    <property type="evidence" value="ECO:0007669"/>
    <property type="project" value="UniProtKB-UniRule"/>
</dbReference>
<evidence type="ECO:0000256" key="4">
    <source>
        <dbReference type="ARBA" id="ARBA00022840"/>
    </source>
</evidence>